<dbReference type="GO" id="GO:0050660">
    <property type="term" value="F:flavin adenine dinucleotide binding"/>
    <property type="evidence" value="ECO:0007669"/>
    <property type="project" value="InterPro"/>
</dbReference>
<dbReference type="EMBL" id="CP035806">
    <property type="protein sequence ID" value="QBE49044.1"/>
    <property type="molecule type" value="Genomic_DNA"/>
</dbReference>
<name>A0A4P6KHL4_9MICO</name>
<dbReference type="InterPro" id="IPR037069">
    <property type="entry name" value="AcylCoA_DH/ox_N_sf"/>
</dbReference>
<organism evidence="3 4">
    <name type="scientific">Leucobacter triazinivorans</name>
    <dbReference type="NCBI Taxonomy" id="1784719"/>
    <lineage>
        <taxon>Bacteria</taxon>
        <taxon>Bacillati</taxon>
        <taxon>Actinomycetota</taxon>
        <taxon>Actinomycetes</taxon>
        <taxon>Micrococcales</taxon>
        <taxon>Microbacteriaceae</taxon>
        <taxon>Leucobacter</taxon>
    </lineage>
</organism>
<feature type="domain" description="Acyl-CoA dehydrogenase/oxidase N-terminal" evidence="2">
    <location>
        <begin position="18"/>
        <end position="98"/>
    </location>
</feature>
<dbReference type="PIRSF" id="PIRSF016578">
    <property type="entry name" value="HsaA"/>
    <property type="match status" value="1"/>
</dbReference>
<dbReference type="SUPFAM" id="SSF56645">
    <property type="entry name" value="Acyl-CoA dehydrogenase NM domain-like"/>
    <property type="match status" value="1"/>
</dbReference>
<keyword evidence="1" id="KW-0175">Coiled coil</keyword>
<dbReference type="Pfam" id="PF02771">
    <property type="entry name" value="Acyl-CoA_dh_N"/>
    <property type="match status" value="1"/>
</dbReference>
<dbReference type="AlphaFoldDB" id="A0A4P6KHL4"/>
<dbReference type="InterPro" id="IPR046373">
    <property type="entry name" value="Acyl-CoA_Oxase/DH_mid-dom_sf"/>
</dbReference>
<dbReference type="InterPro" id="IPR013786">
    <property type="entry name" value="AcylCoA_DH/ox_N"/>
</dbReference>
<protein>
    <recommendedName>
        <fullName evidence="2">Acyl-CoA dehydrogenase/oxidase N-terminal domain-containing protein</fullName>
    </recommendedName>
</protein>
<dbReference type="RefSeq" id="WP_130110175.1">
    <property type="nucleotide sequence ID" value="NZ_CP035806.1"/>
</dbReference>
<dbReference type="Gene3D" id="2.40.110.10">
    <property type="entry name" value="Butyryl-CoA Dehydrogenase, subunit A, domain 2"/>
    <property type="match status" value="1"/>
</dbReference>
<dbReference type="Gene3D" id="1.10.540.10">
    <property type="entry name" value="Acyl-CoA dehydrogenase/oxidase, N-terminal domain"/>
    <property type="match status" value="1"/>
</dbReference>
<evidence type="ECO:0000313" key="3">
    <source>
        <dbReference type="EMBL" id="QBE49044.1"/>
    </source>
</evidence>
<sequence length="410" mass="45291">MTESRYAELRTEDAEQLEERLLAAVRDMADEIRERAAEAQEITHIHPVIHERFKELGLYRMYIPRVHGGLEVTPATFFKVIIEIARADMGTAWCFCLSANHALMVANWFPSAIHAEVYNNGDFRAASMYAPTVKATPVEGGYQLDGVVNYCSGIPYSTYFLGQVRLPGFDADGNPRIGLYLAPEGSYEILDDWGNMLGLNSSGSNSIRFTGAFLPERFMVEDANLIDYAFDADSPGYQAYGNAMYSARHNSSFALALGAICIGGAKGALDEYRHAMDTRKITVPPFSPRTEDPDFQRYYGGAIVKIATGEAALLHALGEWLVAAEKNVSGEQAFTIAIDNLLGGIGREIMLQMWEVVEKDLYRTIGASASKKGERFELVFRDMAQAAGHRNPQLRDVAFRLIALDALQGA</sequence>
<dbReference type="InterPro" id="IPR009100">
    <property type="entry name" value="AcylCoA_DH/oxidase_NM_dom_sf"/>
</dbReference>
<dbReference type="GO" id="GO:0016627">
    <property type="term" value="F:oxidoreductase activity, acting on the CH-CH group of donors"/>
    <property type="evidence" value="ECO:0007669"/>
    <property type="project" value="InterPro"/>
</dbReference>
<dbReference type="KEGG" id="ltr:EVS81_09485"/>
<proteinExistence type="predicted"/>
<evidence type="ECO:0000313" key="4">
    <source>
        <dbReference type="Proteomes" id="UP000289260"/>
    </source>
</evidence>
<feature type="coiled-coil region" evidence="1">
    <location>
        <begin position="14"/>
        <end position="42"/>
    </location>
</feature>
<gene>
    <name evidence="3" type="ORF">EVS81_09485</name>
</gene>
<dbReference type="Gene3D" id="1.20.140.10">
    <property type="entry name" value="Butyryl-CoA Dehydrogenase, subunit A, domain 3"/>
    <property type="match status" value="1"/>
</dbReference>
<reference evidence="3 4" key="1">
    <citation type="submission" date="2019-02" db="EMBL/GenBank/DDBJ databases">
        <authorList>
            <person name="Sun L."/>
            <person name="Pan D."/>
            <person name="Wu X."/>
        </authorList>
    </citation>
    <scope>NUCLEOTIDE SEQUENCE [LARGE SCALE GENOMIC DNA]</scope>
    <source>
        <strain evidence="3 4">JW-1</strain>
    </source>
</reference>
<evidence type="ECO:0000256" key="1">
    <source>
        <dbReference type="SAM" id="Coils"/>
    </source>
</evidence>
<evidence type="ECO:0000259" key="2">
    <source>
        <dbReference type="Pfam" id="PF02771"/>
    </source>
</evidence>
<accession>A0A4P6KHL4</accession>
<keyword evidence="4" id="KW-1185">Reference proteome</keyword>
<dbReference type="OrthoDB" id="3404950at2"/>
<dbReference type="Proteomes" id="UP000289260">
    <property type="component" value="Chromosome"/>
</dbReference>